<comment type="subunit">
    <text evidence="4">EntB, EntD, EntE, and EntF form a multienzyme complex called enterobactin synthase.</text>
</comment>
<evidence type="ECO:0000256" key="9">
    <source>
        <dbReference type="ARBA" id="ARBA00031996"/>
    </source>
</evidence>
<dbReference type="EMBL" id="JBBBOO010000004">
    <property type="protein sequence ID" value="MEI7063620.1"/>
    <property type="molecule type" value="Genomic_DNA"/>
</dbReference>
<name>A0ABU8JJK1_DICCH</name>
<evidence type="ECO:0000256" key="4">
    <source>
        <dbReference type="ARBA" id="ARBA00011503"/>
    </source>
</evidence>
<dbReference type="InterPro" id="IPR037143">
    <property type="entry name" value="4-PPantetheinyl_Trfase_dom_sf"/>
</dbReference>
<gene>
    <name evidence="14" type="ORF">WCU84_08095</name>
</gene>
<dbReference type="InterPro" id="IPR003542">
    <property type="entry name" value="Enbac_synth_compD-like"/>
</dbReference>
<keyword evidence="15" id="KW-1185">Reference proteome</keyword>
<dbReference type="Pfam" id="PF01648">
    <property type="entry name" value="ACPS"/>
    <property type="match status" value="1"/>
</dbReference>
<accession>A0ABU8JJK1</accession>
<dbReference type="PANTHER" id="PTHR38096:SF1">
    <property type="entry name" value="ENTEROBACTIN SYNTHASE COMPONENT D"/>
    <property type="match status" value="1"/>
</dbReference>
<sequence length="239" mass="27293">MFFQENQSGDWFDTDVELYHCMFAREHYHDSLFQLYQIENAGYVSRAVVKRRAEYLAGRFCAVQALKKWGIHVRHIGRGEHGEPLWPQGMTGSISHCHNRAVALVGHAAGRIGVGIDVEDEISHEVIGNVLTQTLDEHEIDVISVNPALYQACFTLFFSLKESFFKAAYSHVGRYFGFEAMSIFKIDFTHQSIDFVLKKTLSPQLVKGKILRGYFRVLPEQQYVTIVDLTDGRPAIFTE</sequence>
<comment type="caution">
    <text evidence="14">The sequence shown here is derived from an EMBL/GenBank/DDBJ whole genome shotgun (WGS) entry which is preliminary data.</text>
</comment>
<comment type="catalytic activity">
    <reaction evidence="10">
        <text>apo-[aryl-carrier protein] + CoA = holo-[aryl-carrier protein] + adenosine 3',5'-bisphosphate + H(+)</text>
        <dbReference type="Rhea" id="RHEA:48404"/>
        <dbReference type="Rhea" id="RHEA-COMP:15903"/>
        <dbReference type="Rhea" id="RHEA-COMP:17557"/>
        <dbReference type="ChEBI" id="CHEBI:15378"/>
        <dbReference type="ChEBI" id="CHEBI:29999"/>
        <dbReference type="ChEBI" id="CHEBI:57287"/>
        <dbReference type="ChEBI" id="CHEBI:58343"/>
        <dbReference type="ChEBI" id="CHEBI:64479"/>
    </reaction>
</comment>
<dbReference type="InterPro" id="IPR008278">
    <property type="entry name" value="4-PPantetheinyl_Trfase_dom"/>
</dbReference>
<evidence type="ECO:0000256" key="2">
    <source>
        <dbReference type="ARBA" id="ARBA00004993"/>
    </source>
</evidence>
<dbReference type="Gene3D" id="3.90.470.20">
    <property type="entry name" value="4'-phosphopantetheinyl transferase domain"/>
    <property type="match status" value="1"/>
</dbReference>
<evidence type="ECO:0000256" key="10">
    <source>
        <dbReference type="ARBA" id="ARBA00049176"/>
    </source>
</evidence>
<evidence type="ECO:0000256" key="11">
    <source>
        <dbReference type="ARBA" id="ARBA00049191"/>
    </source>
</evidence>
<proteinExistence type="inferred from homology"/>
<comment type="similarity">
    <text evidence="3">Belongs to the P-Pant transferase superfamily. EntD family.</text>
</comment>
<evidence type="ECO:0000256" key="1">
    <source>
        <dbReference type="ARBA" id="ARBA00003937"/>
    </source>
</evidence>
<evidence type="ECO:0000256" key="8">
    <source>
        <dbReference type="ARBA" id="ARBA00029894"/>
    </source>
</evidence>
<dbReference type="PRINTS" id="PR01399">
    <property type="entry name" value="ENTSNTHTASED"/>
</dbReference>
<dbReference type="RefSeq" id="WP_336729293.1">
    <property type="nucleotide sequence ID" value="NZ_JBBBOO010000004.1"/>
</dbReference>
<evidence type="ECO:0000256" key="7">
    <source>
        <dbReference type="ARBA" id="ARBA00023191"/>
    </source>
</evidence>
<dbReference type="Proteomes" id="UP001359469">
    <property type="component" value="Unassembled WGS sequence"/>
</dbReference>
<keyword evidence="7" id="KW-0259">Enterobactin biosynthesis</keyword>
<dbReference type="InterPro" id="IPR041354">
    <property type="entry name" value="4PPT_N"/>
</dbReference>
<dbReference type="SUPFAM" id="SSF56214">
    <property type="entry name" value="4'-phosphopantetheinyl transferase"/>
    <property type="match status" value="1"/>
</dbReference>
<keyword evidence="6 14" id="KW-0808">Transferase</keyword>
<protein>
    <recommendedName>
        <fullName evidence="5">Enterobactin synthase component D</fullName>
    </recommendedName>
    <alternativeName>
        <fullName evidence="8">4'-phosphopantetheinyl transferase EntD</fullName>
    </alternativeName>
    <alternativeName>
        <fullName evidence="9">Enterochelin synthase D</fullName>
    </alternativeName>
</protein>
<evidence type="ECO:0000259" key="13">
    <source>
        <dbReference type="Pfam" id="PF17837"/>
    </source>
</evidence>
<feature type="domain" description="4'-phosphopantetheinyl transferase" evidence="12">
    <location>
        <begin position="113"/>
        <end position="200"/>
    </location>
</feature>
<evidence type="ECO:0000313" key="14">
    <source>
        <dbReference type="EMBL" id="MEI7063620.1"/>
    </source>
</evidence>
<dbReference type="GO" id="GO:0016740">
    <property type="term" value="F:transferase activity"/>
    <property type="evidence" value="ECO:0007669"/>
    <property type="project" value="UniProtKB-KW"/>
</dbReference>
<evidence type="ECO:0000256" key="6">
    <source>
        <dbReference type="ARBA" id="ARBA00022679"/>
    </source>
</evidence>
<feature type="domain" description="4'-phosphopantetheinyl transferase N-terminal" evidence="13">
    <location>
        <begin position="41"/>
        <end position="105"/>
    </location>
</feature>
<reference evidence="14 15" key="1">
    <citation type="submission" date="2024-03" db="EMBL/GenBank/DDBJ databases">
        <title>Analysis of soft rot Pectobacteriaceae population diversity in US potato growing regions between 2016 and 2022.</title>
        <authorList>
            <person name="Ma X."/>
            <person name="Zhang X."/>
            <person name="Stodghill P."/>
            <person name="Rioux R."/>
            <person name="Babler B."/>
            <person name="Shrestha S."/>
            <person name="Babler B."/>
            <person name="Rivedal H."/>
            <person name="Frost K."/>
            <person name="Hao J."/>
            <person name="Secor G."/>
            <person name="Swingle B."/>
        </authorList>
    </citation>
    <scope>NUCLEOTIDE SEQUENCE [LARGE SCALE GENOMIC DNA]</scope>
    <source>
        <strain evidence="14 15">SR64</strain>
    </source>
</reference>
<dbReference type="PANTHER" id="PTHR38096">
    <property type="entry name" value="ENTEROBACTIN SYNTHASE COMPONENT D"/>
    <property type="match status" value="1"/>
</dbReference>
<evidence type="ECO:0000256" key="5">
    <source>
        <dbReference type="ARBA" id="ARBA00019087"/>
    </source>
</evidence>
<comment type="pathway">
    <text evidence="2">Siderophore biosynthesis; enterobactin biosynthesis.</text>
</comment>
<comment type="catalytic activity">
    <reaction evidence="11">
        <text>apo-[peptidyl-carrier protein] + CoA = holo-[peptidyl-carrier protein] + adenosine 3',5'-bisphosphate + H(+)</text>
        <dbReference type="Rhea" id="RHEA:46228"/>
        <dbReference type="Rhea" id="RHEA-COMP:11479"/>
        <dbReference type="Rhea" id="RHEA-COMP:11480"/>
        <dbReference type="ChEBI" id="CHEBI:15378"/>
        <dbReference type="ChEBI" id="CHEBI:29999"/>
        <dbReference type="ChEBI" id="CHEBI:57287"/>
        <dbReference type="ChEBI" id="CHEBI:58343"/>
        <dbReference type="ChEBI" id="CHEBI:64479"/>
    </reaction>
</comment>
<evidence type="ECO:0000313" key="15">
    <source>
        <dbReference type="Proteomes" id="UP001359469"/>
    </source>
</evidence>
<dbReference type="Pfam" id="PF17837">
    <property type="entry name" value="4PPT_N"/>
    <property type="match status" value="1"/>
</dbReference>
<comment type="function">
    <text evidence="1">Involved in the biosynthesis of the siderophore enterobactin (enterochelin), which is a macrocyclic trimeric lactone of N-(2,3-dihydroxybenzoyl)-serine. The serine trilactone serves as a scaffolding for the three catechol functionalities that provide hexadentate coordination for the tightly ligated iron(2+) atoms. Plays an essential role in the assembly of the enterobactin by catalyzing the transfer of the 4'-phosphopantetheine (Ppant) moiety from coenzyme A to the apo-domains of both EntB (ArCP domain) and EntF (PCP domain) to yield their holo-forms which make them competent for the activation of 2,3-dihydroxybenzoate (DHB) and L-serine, respectively.</text>
</comment>
<evidence type="ECO:0000256" key="3">
    <source>
        <dbReference type="ARBA" id="ARBA00008342"/>
    </source>
</evidence>
<evidence type="ECO:0000259" key="12">
    <source>
        <dbReference type="Pfam" id="PF01648"/>
    </source>
</evidence>
<organism evidence="14 15">
    <name type="scientific">Dickeya chrysanthemi</name>
    <name type="common">Pectobacterium chrysanthemi</name>
    <name type="synonym">Erwinia chrysanthemi</name>
    <dbReference type="NCBI Taxonomy" id="556"/>
    <lineage>
        <taxon>Bacteria</taxon>
        <taxon>Pseudomonadati</taxon>
        <taxon>Pseudomonadota</taxon>
        <taxon>Gammaproteobacteria</taxon>
        <taxon>Enterobacterales</taxon>
        <taxon>Pectobacteriaceae</taxon>
        <taxon>Dickeya</taxon>
    </lineage>
</organism>